<accession>A0AAV0LXB4</accession>
<evidence type="ECO:0000256" key="2">
    <source>
        <dbReference type="SAM" id="MobiDB-lite"/>
    </source>
</evidence>
<feature type="compositionally biased region" description="Basic and acidic residues" evidence="2">
    <location>
        <begin position="92"/>
        <end position="124"/>
    </location>
</feature>
<dbReference type="FunFam" id="3.40.30.10:FF:000361">
    <property type="entry name" value="Selenium binding protein"/>
    <property type="match status" value="1"/>
</dbReference>
<dbReference type="Proteomes" id="UP001154282">
    <property type="component" value="Unassembled WGS sequence"/>
</dbReference>
<evidence type="ECO:0000313" key="3">
    <source>
        <dbReference type="EMBL" id="CAI0438775.1"/>
    </source>
</evidence>
<dbReference type="AlphaFoldDB" id="A0AAV0LXB4"/>
<name>A0AAV0LXB4_9ROSI</name>
<feature type="compositionally biased region" description="Polar residues" evidence="2">
    <location>
        <begin position="17"/>
        <end position="32"/>
    </location>
</feature>
<keyword evidence="1" id="KW-0676">Redox-active center</keyword>
<feature type="region of interest" description="Disordered" evidence="2">
    <location>
        <begin position="1"/>
        <end position="139"/>
    </location>
</feature>
<dbReference type="NCBIfam" id="TIGR02174">
    <property type="entry name" value="CXXU_selWTH"/>
    <property type="match status" value="1"/>
</dbReference>
<comment type="caution">
    <text evidence="3">The sequence shown here is derived from an EMBL/GenBank/DDBJ whole genome shotgun (WGS) entry which is preliminary data.</text>
</comment>
<keyword evidence="4" id="KW-1185">Reference proteome</keyword>
<dbReference type="EMBL" id="CAMGYJ010000006">
    <property type="protein sequence ID" value="CAI0438775.1"/>
    <property type="molecule type" value="Genomic_DNA"/>
</dbReference>
<dbReference type="PANTHER" id="PTHR33638">
    <property type="entry name" value="SELENOPROTEIN H"/>
    <property type="match status" value="1"/>
</dbReference>
<feature type="compositionally biased region" description="Basic and acidic residues" evidence="2">
    <location>
        <begin position="57"/>
        <end position="67"/>
    </location>
</feature>
<proteinExistence type="predicted"/>
<protein>
    <recommendedName>
        <fullName evidence="5">Selenoprotein H</fullName>
    </recommendedName>
</protein>
<evidence type="ECO:0000256" key="1">
    <source>
        <dbReference type="ARBA" id="ARBA00023284"/>
    </source>
</evidence>
<dbReference type="Gene3D" id="3.40.30.10">
    <property type="entry name" value="Glutaredoxin"/>
    <property type="match status" value="1"/>
</dbReference>
<gene>
    <name evidence="3" type="ORF">LITE_LOCUS25915</name>
</gene>
<dbReference type="InterPro" id="IPR011893">
    <property type="entry name" value="Selenoprotein_Rdx-typ"/>
</dbReference>
<evidence type="ECO:0008006" key="5">
    <source>
        <dbReference type="Google" id="ProtNLM"/>
    </source>
</evidence>
<organism evidence="3 4">
    <name type="scientific">Linum tenue</name>
    <dbReference type="NCBI Taxonomy" id="586396"/>
    <lineage>
        <taxon>Eukaryota</taxon>
        <taxon>Viridiplantae</taxon>
        <taxon>Streptophyta</taxon>
        <taxon>Embryophyta</taxon>
        <taxon>Tracheophyta</taxon>
        <taxon>Spermatophyta</taxon>
        <taxon>Magnoliopsida</taxon>
        <taxon>eudicotyledons</taxon>
        <taxon>Gunneridae</taxon>
        <taxon>Pentapetalae</taxon>
        <taxon>rosids</taxon>
        <taxon>fabids</taxon>
        <taxon>Malpighiales</taxon>
        <taxon>Linaceae</taxon>
        <taxon>Linum</taxon>
    </lineage>
</organism>
<dbReference type="InterPro" id="IPR052674">
    <property type="entry name" value="SelWTH-like"/>
</dbReference>
<evidence type="ECO:0000313" key="4">
    <source>
        <dbReference type="Proteomes" id="UP001154282"/>
    </source>
</evidence>
<dbReference type="GO" id="GO:0005794">
    <property type="term" value="C:Golgi apparatus"/>
    <property type="evidence" value="ECO:0007669"/>
    <property type="project" value="TreeGrafter"/>
</dbReference>
<sequence length="227" mass="24260">MAPKKRPAVEGEKRATRGSTVTAARATRSQTAEGKLNLTPPLGHESSPKKKKAKTPTPKEQEVKPEEEVPAPPADPEQTEEKPAGDDAAEGVVDKAAKPEDDAEKAGSDGEAKDDGGEVEKDGTGAEAPEQDNGGSAAARRTVVIEHCKQCRQFKVRADKVKDGLEEAVPGITVLLNPHGPPRRGCFEVREEGGRVFISLLGMKRPFQPMKDLDMDQVVADIASKLK</sequence>
<dbReference type="PANTHER" id="PTHR33638:SF1">
    <property type="entry name" value="SELENOPROTEIN H"/>
    <property type="match status" value="1"/>
</dbReference>
<reference evidence="3" key="1">
    <citation type="submission" date="2022-08" db="EMBL/GenBank/DDBJ databases">
        <authorList>
            <person name="Gutierrez-Valencia J."/>
        </authorList>
    </citation>
    <scope>NUCLEOTIDE SEQUENCE</scope>
</reference>